<organism evidence="2 3">
    <name type="scientific">Stegodyphus mimosarum</name>
    <name type="common">African social velvet spider</name>
    <dbReference type="NCBI Taxonomy" id="407821"/>
    <lineage>
        <taxon>Eukaryota</taxon>
        <taxon>Metazoa</taxon>
        <taxon>Ecdysozoa</taxon>
        <taxon>Arthropoda</taxon>
        <taxon>Chelicerata</taxon>
        <taxon>Arachnida</taxon>
        <taxon>Araneae</taxon>
        <taxon>Araneomorphae</taxon>
        <taxon>Entelegynae</taxon>
        <taxon>Eresoidea</taxon>
        <taxon>Eresidae</taxon>
        <taxon>Stegodyphus</taxon>
    </lineage>
</organism>
<proteinExistence type="predicted"/>
<protein>
    <submittedName>
        <fullName evidence="2">Uncharacterized protein</fullName>
    </submittedName>
</protein>
<feature type="non-terminal residue" evidence="2">
    <location>
        <position position="62"/>
    </location>
</feature>
<evidence type="ECO:0000313" key="3">
    <source>
        <dbReference type="Proteomes" id="UP000054359"/>
    </source>
</evidence>
<keyword evidence="3" id="KW-1185">Reference proteome</keyword>
<accession>A0A087T9T8</accession>
<dbReference type="EMBL" id="KK114194">
    <property type="protein sequence ID" value="KFM61877.1"/>
    <property type="molecule type" value="Genomic_DNA"/>
</dbReference>
<keyword evidence="1" id="KW-0732">Signal</keyword>
<feature type="chain" id="PRO_5001829437" evidence="1">
    <location>
        <begin position="27"/>
        <end position="62"/>
    </location>
</feature>
<evidence type="ECO:0000313" key="2">
    <source>
        <dbReference type="EMBL" id="KFM61877.1"/>
    </source>
</evidence>
<name>A0A087T9T8_STEMI</name>
<evidence type="ECO:0000256" key="1">
    <source>
        <dbReference type="SAM" id="SignalP"/>
    </source>
</evidence>
<dbReference type="Proteomes" id="UP000054359">
    <property type="component" value="Unassembled WGS sequence"/>
</dbReference>
<feature type="signal peptide" evidence="1">
    <location>
        <begin position="1"/>
        <end position="26"/>
    </location>
</feature>
<dbReference type="AlphaFoldDB" id="A0A087T9T8"/>
<gene>
    <name evidence="2" type="ORF">X975_23946</name>
</gene>
<reference evidence="2 3" key="1">
    <citation type="submission" date="2013-11" db="EMBL/GenBank/DDBJ databases">
        <title>Genome sequencing of Stegodyphus mimosarum.</title>
        <authorList>
            <person name="Bechsgaard J."/>
        </authorList>
    </citation>
    <scope>NUCLEOTIDE SEQUENCE [LARGE SCALE GENOMIC DNA]</scope>
</reference>
<sequence length="62" mass="6865">MSECIRGNRYETISFSLIFILLTCLSNNERYNGISHSFASKRGIDLVSSNCILFGTNLSISG</sequence>